<proteinExistence type="predicted"/>
<name>A0A382MD95_9ZZZZ</name>
<evidence type="ECO:0000313" key="1">
    <source>
        <dbReference type="EMBL" id="SVC45402.1"/>
    </source>
</evidence>
<dbReference type="SUPFAM" id="SSF56784">
    <property type="entry name" value="HAD-like"/>
    <property type="match status" value="1"/>
</dbReference>
<accession>A0A382MD95</accession>
<dbReference type="PROSITE" id="PS01228">
    <property type="entry name" value="COF_1"/>
    <property type="match status" value="1"/>
</dbReference>
<dbReference type="PANTHER" id="PTHR19288:SF46">
    <property type="entry name" value="HALOACID DEHALOGENASE-LIKE HYDROLASE DOMAIN-CONTAINING PROTEIN 2"/>
    <property type="match status" value="1"/>
</dbReference>
<gene>
    <name evidence="1" type="ORF">METZ01_LOCUS298256</name>
</gene>
<protein>
    <recommendedName>
        <fullName evidence="2">STAS domain-containing protein</fullName>
    </recommendedName>
</protein>
<dbReference type="InterPro" id="IPR006357">
    <property type="entry name" value="HAD-SF_hydro_IIA"/>
</dbReference>
<dbReference type="GO" id="GO:0005737">
    <property type="term" value="C:cytoplasm"/>
    <property type="evidence" value="ECO:0007669"/>
    <property type="project" value="TreeGrafter"/>
</dbReference>
<feature type="non-terminal residue" evidence="1">
    <location>
        <position position="86"/>
    </location>
</feature>
<evidence type="ECO:0008006" key="2">
    <source>
        <dbReference type="Google" id="ProtNLM"/>
    </source>
</evidence>
<dbReference type="GO" id="GO:0016791">
    <property type="term" value="F:phosphatase activity"/>
    <property type="evidence" value="ECO:0007669"/>
    <property type="project" value="TreeGrafter"/>
</dbReference>
<dbReference type="Pfam" id="PF13344">
    <property type="entry name" value="Hydrolase_6"/>
    <property type="match status" value="1"/>
</dbReference>
<dbReference type="InterPro" id="IPR023214">
    <property type="entry name" value="HAD_sf"/>
</dbReference>
<dbReference type="EMBL" id="UINC01092102">
    <property type="protein sequence ID" value="SVC45402.1"/>
    <property type="molecule type" value="Genomic_DNA"/>
</dbReference>
<dbReference type="PANTHER" id="PTHR19288">
    <property type="entry name" value="4-NITROPHENYLPHOSPHATASE-RELATED"/>
    <property type="match status" value="1"/>
</dbReference>
<dbReference type="InterPro" id="IPR036412">
    <property type="entry name" value="HAD-like_sf"/>
</dbReference>
<organism evidence="1">
    <name type="scientific">marine metagenome</name>
    <dbReference type="NCBI Taxonomy" id="408172"/>
    <lineage>
        <taxon>unclassified sequences</taxon>
        <taxon>metagenomes</taxon>
        <taxon>ecological metagenomes</taxon>
    </lineage>
</organism>
<sequence length="86" mass="9345">MAGIDQTLEGIEAVFLDLDGTLYLGDQLIEGALDFLARLEGSGTRRFFLSNNSSRSVDQYVEKLRGMGVPASPGDVLLSTHDLLAW</sequence>
<reference evidence="1" key="1">
    <citation type="submission" date="2018-05" db="EMBL/GenBank/DDBJ databases">
        <authorList>
            <person name="Lanie J.A."/>
            <person name="Ng W.-L."/>
            <person name="Kazmierczak K.M."/>
            <person name="Andrzejewski T.M."/>
            <person name="Davidsen T.M."/>
            <person name="Wayne K.J."/>
            <person name="Tettelin H."/>
            <person name="Glass J.I."/>
            <person name="Rusch D."/>
            <person name="Podicherti R."/>
            <person name="Tsui H.-C.T."/>
            <person name="Winkler M.E."/>
        </authorList>
    </citation>
    <scope>NUCLEOTIDE SEQUENCE</scope>
</reference>
<dbReference type="AlphaFoldDB" id="A0A382MD95"/>
<dbReference type="Gene3D" id="3.40.50.1000">
    <property type="entry name" value="HAD superfamily/HAD-like"/>
    <property type="match status" value="1"/>
</dbReference>